<name>A0ABQ6W0A5_9PROT</name>
<gene>
    <name evidence="2" type="ORF">D3W54_07950</name>
</gene>
<reference evidence="2 3" key="1">
    <citation type="submission" date="2018-09" db="EMBL/GenBank/DDBJ databases">
        <title>Genome sequence and characterization of the bcs clusters for the production of nanocellulose from the low pH resistant strain Komagataeibacter medellinensis ID13488.</title>
        <authorList>
            <person name="Hernandez-Arriaga A.M."/>
            <person name="Del Cerro C."/>
            <person name="Urbina L."/>
            <person name="Eceiza A."/>
            <person name="Retegi A."/>
            <person name="Prieto M.A."/>
        </authorList>
    </citation>
    <scope>NUCLEOTIDE SEQUENCE [LARGE SCALE GENOMIC DNA]</scope>
    <source>
        <strain evidence="2 3">ID13488</strain>
    </source>
</reference>
<protein>
    <recommendedName>
        <fullName evidence="4">Phosphoribosyl ATP pyrophosphatase</fullName>
    </recommendedName>
</protein>
<proteinExistence type="predicted"/>
<feature type="region of interest" description="Disordered" evidence="1">
    <location>
        <begin position="1"/>
        <end position="23"/>
    </location>
</feature>
<evidence type="ECO:0000313" key="3">
    <source>
        <dbReference type="Proteomes" id="UP000427842"/>
    </source>
</evidence>
<evidence type="ECO:0000256" key="1">
    <source>
        <dbReference type="SAM" id="MobiDB-lite"/>
    </source>
</evidence>
<dbReference type="EMBL" id="QYAZ01000001">
    <property type="protein sequence ID" value="KAB8124148.1"/>
    <property type="molecule type" value="Genomic_DNA"/>
</dbReference>
<evidence type="ECO:0008006" key="4">
    <source>
        <dbReference type="Google" id="ProtNLM"/>
    </source>
</evidence>
<comment type="caution">
    <text evidence="2">The sequence shown here is derived from an EMBL/GenBank/DDBJ whole genome shotgun (WGS) entry which is preliminary data.</text>
</comment>
<dbReference type="Proteomes" id="UP000427842">
    <property type="component" value="Unassembled WGS sequence"/>
</dbReference>
<keyword evidence="3" id="KW-1185">Reference proteome</keyword>
<sequence>MTGKRNNGHHHDMSRPLSPPAETTTALTATTALGPLQARLAAHSSLVARKPAQHAAGRAFTYAAEECVMDLIAQDHAGLVAHSADVLAELLRIWAEQGVDAEDVWTELDRRTRMGNLLLSLNMTQRRGAPVTARKRSWKIRTTKLP</sequence>
<organism evidence="2 3">
    <name type="scientific">Komagataeibacter medellinensis</name>
    <dbReference type="NCBI Taxonomy" id="1177712"/>
    <lineage>
        <taxon>Bacteria</taxon>
        <taxon>Pseudomonadati</taxon>
        <taxon>Pseudomonadota</taxon>
        <taxon>Alphaproteobacteria</taxon>
        <taxon>Acetobacterales</taxon>
        <taxon>Acetobacteraceae</taxon>
        <taxon>Komagataeibacter</taxon>
    </lineage>
</organism>
<accession>A0ABQ6W0A5</accession>
<evidence type="ECO:0000313" key="2">
    <source>
        <dbReference type="EMBL" id="KAB8124148.1"/>
    </source>
</evidence>